<dbReference type="EMBL" id="GBXM01073306">
    <property type="protein sequence ID" value="JAH35271.1"/>
    <property type="molecule type" value="Transcribed_RNA"/>
</dbReference>
<sequence length="45" mass="5475">MSNTVFMCMHCGQIKCINENIKCSFFDSYFWLRFFWQLGLNIDGW</sequence>
<protein>
    <submittedName>
        <fullName evidence="1">Uncharacterized protein</fullName>
    </submittedName>
</protein>
<proteinExistence type="predicted"/>
<name>A0A0E9S1Y2_ANGAN</name>
<reference evidence="1" key="1">
    <citation type="submission" date="2014-11" db="EMBL/GenBank/DDBJ databases">
        <authorList>
            <person name="Amaro Gonzalez C."/>
        </authorList>
    </citation>
    <scope>NUCLEOTIDE SEQUENCE</scope>
</reference>
<evidence type="ECO:0000313" key="1">
    <source>
        <dbReference type="EMBL" id="JAH35271.1"/>
    </source>
</evidence>
<organism evidence="1">
    <name type="scientific">Anguilla anguilla</name>
    <name type="common">European freshwater eel</name>
    <name type="synonym">Muraena anguilla</name>
    <dbReference type="NCBI Taxonomy" id="7936"/>
    <lineage>
        <taxon>Eukaryota</taxon>
        <taxon>Metazoa</taxon>
        <taxon>Chordata</taxon>
        <taxon>Craniata</taxon>
        <taxon>Vertebrata</taxon>
        <taxon>Euteleostomi</taxon>
        <taxon>Actinopterygii</taxon>
        <taxon>Neopterygii</taxon>
        <taxon>Teleostei</taxon>
        <taxon>Anguilliformes</taxon>
        <taxon>Anguillidae</taxon>
        <taxon>Anguilla</taxon>
    </lineage>
</organism>
<accession>A0A0E9S1Y2</accession>
<reference evidence="1" key="2">
    <citation type="journal article" date="2015" name="Fish Shellfish Immunol.">
        <title>Early steps in the European eel (Anguilla anguilla)-Vibrio vulnificus interaction in the gills: Role of the RtxA13 toxin.</title>
        <authorList>
            <person name="Callol A."/>
            <person name="Pajuelo D."/>
            <person name="Ebbesson L."/>
            <person name="Teles M."/>
            <person name="MacKenzie S."/>
            <person name="Amaro C."/>
        </authorList>
    </citation>
    <scope>NUCLEOTIDE SEQUENCE</scope>
</reference>
<dbReference type="AlphaFoldDB" id="A0A0E9S1Y2"/>